<dbReference type="Pfam" id="PF05154">
    <property type="entry name" value="TM2"/>
    <property type="match status" value="1"/>
</dbReference>
<feature type="chain" id="PRO_5045497771" evidence="7">
    <location>
        <begin position="27"/>
        <end position="228"/>
    </location>
</feature>
<accession>A0ABW4QQC6</accession>
<keyword evidence="3 6" id="KW-1133">Transmembrane helix</keyword>
<dbReference type="Proteomes" id="UP001597197">
    <property type="component" value="Unassembled WGS sequence"/>
</dbReference>
<evidence type="ECO:0000256" key="3">
    <source>
        <dbReference type="ARBA" id="ARBA00022989"/>
    </source>
</evidence>
<feature type="transmembrane region" description="Helical" evidence="6">
    <location>
        <begin position="151"/>
        <end position="176"/>
    </location>
</feature>
<keyword evidence="10" id="KW-1185">Reference proteome</keyword>
<evidence type="ECO:0000256" key="1">
    <source>
        <dbReference type="ARBA" id="ARBA00004141"/>
    </source>
</evidence>
<comment type="caution">
    <text evidence="9">The sequence shown here is derived from an EMBL/GenBank/DDBJ whole genome shotgun (WGS) entry which is preliminary data.</text>
</comment>
<evidence type="ECO:0000256" key="6">
    <source>
        <dbReference type="SAM" id="Phobius"/>
    </source>
</evidence>
<feature type="transmembrane region" description="Helical" evidence="6">
    <location>
        <begin position="125"/>
        <end position="144"/>
    </location>
</feature>
<evidence type="ECO:0000256" key="4">
    <source>
        <dbReference type="ARBA" id="ARBA00023136"/>
    </source>
</evidence>
<proteinExistence type="predicted"/>
<feature type="region of interest" description="Disordered" evidence="5">
    <location>
        <begin position="44"/>
        <end position="75"/>
    </location>
</feature>
<dbReference type="RefSeq" id="WP_382311856.1">
    <property type="nucleotide sequence ID" value="NZ_JBHUFD010000001.1"/>
</dbReference>
<gene>
    <name evidence="9" type="ORF">ACFSDX_03825</name>
</gene>
<keyword evidence="2 6" id="KW-0812">Transmembrane</keyword>
<feature type="domain" description="TM2" evidence="8">
    <location>
        <begin position="122"/>
        <end position="165"/>
    </location>
</feature>
<feature type="transmembrane region" description="Helical" evidence="6">
    <location>
        <begin position="182"/>
        <end position="206"/>
    </location>
</feature>
<feature type="signal peptide" evidence="7">
    <location>
        <begin position="1"/>
        <end position="26"/>
    </location>
</feature>
<organism evidence="9 10">
    <name type="scientific">Hymenobacter bucti</name>
    <dbReference type="NCBI Taxonomy" id="1844114"/>
    <lineage>
        <taxon>Bacteria</taxon>
        <taxon>Pseudomonadati</taxon>
        <taxon>Bacteroidota</taxon>
        <taxon>Cytophagia</taxon>
        <taxon>Cytophagales</taxon>
        <taxon>Hymenobacteraceae</taxon>
        <taxon>Hymenobacter</taxon>
    </lineage>
</organism>
<name>A0ABW4QQC6_9BACT</name>
<evidence type="ECO:0000259" key="8">
    <source>
        <dbReference type="Pfam" id="PF05154"/>
    </source>
</evidence>
<keyword evidence="4 6" id="KW-0472">Membrane</keyword>
<evidence type="ECO:0000256" key="2">
    <source>
        <dbReference type="ARBA" id="ARBA00022692"/>
    </source>
</evidence>
<evidence type="ECO:0000256" key="5">
    <source>
        <dbReference type="SAM" id="MobiDB-lite"/>
    </source>
</evidence>
<evidence type="ECO:0000313" key="9">
    <source>
        <dbReference type="EMBL" id="MFD1871539.1"/>
    </source>
</evidence>
<reference evidence="10" key="1">
    <citation type="journal article" date="2019" name="Int. J. Syst. Evol. Microbiol.">
        <title>The Global Catalogue of Microorganisms (GCM) 10K type strain sequencing project: providing services to taxonomists for standard genome sequencing and annotation.</title>
        <authorList>
            <consortium name="The Broad Institute Genomics Platform"/>
            <consortium name="The Broad Institute Genome Sequencing Center for Infectious Disease"/>
            <person name="Wu L."/>
            <person name="Ma J."/>
        </authorList>
    </citation>
    <scope>NUCLEOTIDE SEQUENCE [LARGE SCALE GENOMIC DNA]</scope>
    <source>
        <strain evidence="10">CGMCC 1.15795</strain>
    </source>
</reference>
<comment type="subcellular location">
    <subcellularLocation>
        <location evidence="1">Membrane</location>
        <topology evidence="1">Multi-pass membrane protein</topology>
    </subcellularLocation>
</comment>
<protein>
    <submittedName>
        <fullName evidence="9">NINE protein</fullName>
    </submittedName>
</protein>
<dbReference type="InterPro" id="IPR007829">
    <property type="entry name" value="TM2"/>
</dbReference>
<evidence type="ECO:0000256" key="7">
    <source>
        <dbReference type="SAM" id="SignalP"/>
    </source>
</evidence>
<evidence type="ECO:0000313" key="10">
    <source>
        <dbReference type="Proteomes" id="UP001597197"/>
    </source>
</evidence>
<keyword evidence="7" id="KW-0732">Signal</keyword>
<sequence>MFFLSTGCRWGLALLLAVSLGGCQRAAYQFQPLAATPYQAPTPAPLADSLQATSKAQEPAARPEAARPRRAHQPARVALAARRSPMARLVKLPHLGAVASVSPTIVKVRPLPGPPDEPLHHRTKGIAFLLAFFLGGLGGHLFYLGYHKRAVAYLLLTLAGGLLLFVGAVGLLLALFSSGGGAYLVALLIGSILLSVVSALALIDAVRILTNDLKPREGEYYPRFFQTR</sequence>
<dbReference type="EMBL" id="JBHUFD010000001">
    <property type="protein sequence ID" value="MFD1871539.1"/>
    <property type="molecule type" value="Genomic_DNA"/>
</dbReference>